<accession>A0ABY4BAD2</accession>
<sequence>MKAAFRPLVLLAALVLPACRASSPPARNTLPRRQPLTEATTPENAEPSRKAGLELVPDTTRRDLPQQP</sequence>
<feature type="region of interest" description="Disordered" evidence="1">
    <location>
        <begin position="20"/>
        <end position="68"/>
    </location>
</feature>
<feature type="chain" id="PRO_5047114940" evidence="2">
    <location>
        <begin position="22"/>
        <end position="68"/>
    </location>
</feature>
<feature type="compositionally biased region" description="Basic and acidic residues" evidence="1">
    <location>
        <begin position="59"/>
        <end position="68"/>
    </location>
</feature>
<name>A0ABY4BAD2_9BACT</name>
<evidence type="ECO:0000313" key="3">
    <source>
        <dbReference type="EMBL" id="UOE34931.1"/>
    </source>
</evidence>
<proteinExistence type="predicted"/>
<protein>
    <submittedName>
        <fullName evidence="3">Uncharacterized protein</fullName>
    </submittedName>
</protein>
<evidence type="ECO:0000256" key="1">
    <source>
        <dbReference type="SAM" id="MobiDB-lite"/>
    </source>
</evidence>
<evidence type="ECO:0000313" key="4">
    <source>
        <dbReference type="Proteomes" id="UP000831390"/>
    </source>
</evidence>
<keyword evidence="2" id="KW-0732">Signal</keyword>
<evidence type="ECO:0000256" key="2">
    <source>
        <dbReference type="SAM" id="SignalP"/>
    </source>
</evidence>
<feature type="signal peptide" evidence="2">
    <location>
        <begin position="1"/>
        <end position="21"/>
    </location>
</feature>
<keyword evidence="4" id="KW-1185">Reference proteome</keyword>
<gene>
    <name evidence="3" type="ORF">MTP16_04575</name>
</gene>
<organism evidence="3 4">
    <name type="scientific">Hymenobacter monticola</name>
    <dbReference type="NCBI Taxonomy" id="1705399"/>
    <lineage>
        <taxon>Bacteria</taxon>
        <taxon>Pseudomonadati</taxon>
        <taxon>Bacteroidota</taxon>
        <taxon>Cytophagia</taxon>
        <taxon>Cytophagales</taxon>
        <taxon>Hymenobacteraceae</taxon>
        <taxon>Hymenobacter</taxon>
    </lineage>
</organism>
<dbReference type="RefSeq" id="WP_243516307.1">
    <property type="nucleotide sequence ID" value="NZ_CP094534.1"/>
</dbReference>
<dbReference type="EMBL" id="CP094534">
    <property type="protein sequence ID" value="UOE34931.1"/>
    <property type="molecule type" value="Genomic_DNA"/>
</dbReference>
<dbReference type="Proteomes" id="UP000831390">
    <property type="component" value="Chromosome"/>
</dbReference>
<reference evidence="3 4" key="1">
    <citation type="submission" date="2022-03" db="EMBL/GenBank/DDBJ databases">
        <title>Hymenobactersp. isolated from the air.</title>
        <authorList>
            <person name="Won M."/>
            <person name="Kwon S.-W."/>
        </authorList>
    </citation>
    <scope>NUCLEOTIDE SEQUENCE [LARGE SCALE GENOMIC DNA]</scope>
    <source>
        <strain evidence="3 4">KACC 22596</strain>
    </source>
</reference>